<keyword evidence="1" id="KW-0808">Transferase</keyword>
<dbReference type="PROSITE" id="PS51186">
    <property type="entry name" value="GNAT"/>
    <property type="match status" value="1"/>
</dbReference>
<dbReference type="GO" id="GO:0016747">
    <property type="term" value="F:acyltransferase activity, transferring groups other than amino-acyl groups"/>
    <property type="evidence" value="ECO:0007669"/>
    <property type="project" value="InterPro"/>
</dbReference>
<accession>A0A9X2BPM5</accession>
<dbReference type="InterPro" id="IPR050832">
    <property type="entry name" value="Bact_Acetyltransf"/>
</dbReference>
<name>A0A9X2BPM5_9BACL</name>
<protein>
    <submittedName>
        <fullName evidence="4">GNAT family N-acetyltransferase</fullName>
    </submittedName>
</protein>
<dbReference type="SUPFAM" id="SSF55729">
    <property type="entry name" value="Acyl-CoA N-acyltransferases (Nat)"/>
    <property type="match status" value="1"/>
</dbReference>
<dbReference type="AlphaFoldDB" id="A0A9X2BPM5"/>
<dbReference type="RefSeq" id="WP_248552273.1">
    <property type="nucleotide sequence ID" value="NZ_JALPRK010000011.1"/>
</dbReference>
<comment type="caution">
    <text evidence="4">The sequence shown here is derived from an EMBL/GenBank/DDBJ whole genome shotgun (WGS) entry which is preliminary data.</text>
</comment>
<dbReference type="PANTHER" id="PTHR43877">
    <property type="entry name" value="AMINOALKYLPHOSPHONATE N-ACETYLTRANSFERASE-RELATED-RELATED"/>
    <property type="match status" value="1"/>
</dbReference>
<dbReference type="EMBL" id="JALPRK010000011">
    <property type="protein sequence ID" value="MCK8488194.1"/>
    <property type="molecule type" value="Genomic_DNA"/>
</dbReference>
<evidence type="ECO:0000256" key="2">
    <source>
        <dbReference type="ARBA" id="ARBA00023315"/>
    </source>
</evidence>
<evidence type="ECO:0000259" key="3">
    <source>
        <dbReference type="PROSITE" id="PS51186"/>
    </source>
</evidence>
<gene>
    <name evidence="4" type="ORF">M0651_13515</name>
</gene>
<organism evidence="4 5">
    <name type="scientific">Paenibacillus mellifer</name>
    <dbReference type="NCBI Taxonomy" id="2937794"/>
    <lineage>
        <taxon>Bacteria</taxon>
        <taxon>Bacillati</taxon>
        <taxon>Bacillota</taxon>
        <taxon>Bacilli</taxon>
        <taxon>Bacillales</taxon>
        <taxon>Paenibacillaceae</taxon>
        <taxon>Paenibacillus</taxon>
    </lineage>
</organism>
<sequence length="163" mass="18555">MNHRDIQTRLSEMRDAARLMEIDNLVWDRLNTPAEKMEWESREKYLQSCPPGNQIVAVIGDEIGGYIGFKPPTPLPSNAHVLELNIAIHPAYQRQGIGRVLMDALVRLAAERGVRKLSLRVLASNPGAVAFYESCGFAEQGRLVEEFWLDGQYVDDIFMWRKV</sequence>
<evidence type="ECO:0000256" key="1">
    <source>
        <dbReference type="ARBA" id="ARBA00022679"/>
    </source>
</evidence>
<reference evidence="4" key="1">
    <citation type="submission" date="2022-04" db="EMBL/GenBank/DDBJ databases">
        <authorList>
            <person name="Seo M.-J."/>
        </authorList>
    </citation>
    <scope>NUCLEOTIDE SEQUENCE</scope>
    <source>
        <strain evidence="4">MBLB2552</strain>
    </source>
</reference>
<keyword evidence="2" id="KW-0012">Acyltransferase</keyword>
<dbReference type="InterPro" id="IPR000182">
    <property type="entry name" value="GNAT_dom"/>
</dbReference>
<dbReference type="InterPro" id="IPR016181">
    <property type="entry name" value="Acyl_CoA_acyltransferase"/>
</dbReference>
<keyword evidence="5" id="KW-1185">Reference proteome</keyword>
<dbReference type="Proteomes" id="UP001139534">
    <property type="component" value="Unassembled WGS sequence"/>
</dbReference>
<dbReference type="CDD" id="cd04301">
    <property type="entry name" value="NAT_SF"/>
    <property type="match status" value="1"/>
</dbReference>
<evidence type="ECO:0000313" key="4">
    <source>
        <dbReference type="EMBL" id="MCK8488194.1"/>
    </source>
</evidence>
<proteinExistence type="predicted"/>
<evidence type="ECO:0000313" key="5">
    <source>
        <dbReference type="Proteomes" id="UP001139534"/>
    </source>
</evidence>
<feature type="domain" description="N-acetyltransferase" evidence="3">
    <location>
        <begin position="6"/>
        <end position="163"/>
    </location>
</feature>
<dbReference type="Gene3D" id="3.40.630.30">
    <property type="match status" value="1"/>
</dbReference>
<dbReference type="Pfam" id="PF00583">
    <property type="entry name" value="Acetyltransf_1"/>
    <property type="match status" value="1"/>
</dbReference>